<proteinExistence type="inferred from homology"/>
<organism evidence="8 9">
    <name type="scientific">Candidatus Bacteroides merdipullorum</name>
    <dbReference type="NCBI Taxonomy" id="2838474"/>
    <lineage>
        <taxon>Bacteria</taxon>
        <taxon>Pseudomonadati</taxon>
        <taxon>Bacteroidota</taxon>
        <taxon>Bacteroidia</taxon>
        <taxon>Bacteroidales</taxon>
        <taxon>Bacteroidaceae</taxon>
        <taxon>Bacteroides</taxon>
    </lineage>
</organism>
<evidence type="ECO:0000256" key="4">
    <source>
        <dbReference type="ARBA" id="ARBA00022692"/>
    </source>
</evidence>
<feature type="transmembrane region" description="Helical" evidence="7">
    <location>
        <begin position="151"/>
        <end position="171"/>
    </location>
</feature>
<evidence type="ECO:0000256" key="7">
    <source>
        <dbReference type="SAM" id="Phobius"/>
    </source>
</evidence>
<comment type="similarity">
    <text evidence="2">Belongs to the polysaccharide synthase family.</text>
</comment>
<feature type="transmembrane region" description="Helical" evidence="7">
    <location>
        <begin position="390"/>
        <end position="410"/>
    </location>
</feature>
<dbReference type="AlphaFoldDB" id="A0A9D2A3H8"/>
<dbReference type="Proteomes" id="UP000824023">
    <property type="component" value="Unassembled WGS sequence"/>
</dbReference>
<feature type="transmembrane region" description="Helical" evidence="7">
    <location>
        <begin position="78"/>
        <end position="104"/>
    </location>
</feature>
<feature type="transmembrane region" description="Helical" evidence="7">
    <location>
        <begin position="324"/>
        <end position="343"/>
    </location>
</feature>
<reference evidence="8" key="2">
    <citation type="submission" date="2021-04" db="EMBL/GenBank/DDBJ databases">
        <authorList>
            <person name="Gilroy R."/>
        </authorList>
    </citation>
    <scope>NUCLEOTIDE SEQUENCE</scope>
    <source>
        <strain evidence="8">ChiHjej12B11-24981</strain>
    </source>
</reference>
<feature type="transmembrane region" description="Helical" evidence="7">
    <location>
        <begin position="483"/>
        <end position="502"/>
    </location>
</feature>
<dbReference type="PANTHER" id="PTHR30250:SF10">
    <property type="entry name" value="LIPOPOLYSACCHARIDE BIOSYNTHESIS PROTEIN WZXC"/>
    <property type="match status" value="1"/>
</dbReference>
<evidence type="ECO:0000313" key="9">
    <source>
        <dbReference type="Proteomes" id="UP000824023"/>
    </source>
</evidence>
<comment type="subcellular location">
    <subcellularLocation>
        <location evidence="1">Cell membrane</location>
        <topology evidence="1">Multi-pass membrane protein</topology>
    </subcellularLocation>
</comment>
<evidence type="ECO:0000256" key="2">
    <source>
        <dbReference type="ARBA" id="ARBA00007430"/>
    </source>
</evidence>
<feature type="transmembrane region" description="Helical" evidence="7">
    <location>
        <begin position="183"/>
        <end position="203"/>
    </location>
</feature>
<evidence type="ECO:0000313" key="8">
    <source>
        <dbReference type="EMBL" id="HIZ00746.1"/>
    </source>
</evidence>
<accession>A0A9D2A3H8</accession>
<feature type="transmembrane region" description="Helical" evidence="7">
    <location>
        <begin position="454"/>
        <end position="477"/>
    </location>
</feature>
<keyword evidence="3" id="KW-1003">Cell membrane</keyword>
<keyword evidence="5 7" id="KW-1133">Transmembrane helix</keyword>
<dbReference type="EMBL" id="DXCK01000008">
    <property type="protein sequence ID" value="HIZ00746.1"/>
    <property type="molecule type" value="Genomic_DNA"/>
</dbReference>
<feature type="transmembrane region" description="Helical" evidence="7">
    <location>
        <begin position="416"/>
        <end position="433"/>
    </location>
</feature>
<keyword evidence="6 7" id="KW-0472">Membrane</keyword>
<gene>
    <name evidence="8" type="ORF">H9819_00635</name>
</gene>
<reference evidence="8" key="1">
    <citation type="journal article" date="2021" name="PeerJ">
        <title>Extensive microbial diversity within the chicken gut microbiome revealed by metagenomics and culture.</title>
        <authorList>
            <person name="Gilroy R."/>
            <person name="Ravi A."/>
            <person name="Getino M."/>
            <person name="Pursley I."/>
            <person name="Horton D.L."/>
            <person name="Alikhan N.F."/>
            <person name="Baker D."/>
            <person name="Gharbi K."/>
            <person name="Hall N."/>
            <person name="Watson M."/>
            <person name="Adriaenssens E.M."/>
            <person name="Foster-Nyarko E."/>
            <person name="Jarju S."/>
            <person name="Secka A."/>
            <person name="Antonio M."/>
            <person name="Oren A."/>
            <person name="Chaudhuri R.R."/>
            <person name="La Ragione R."/>
            <person name="Hildebrand F."/>
            <person name="Pallen M.J."/>
        </authorList>
    </citation>
    <scope>NUCLEOTIDE SEQUENCE</scope>
    <source>
        <strain evidence="8">ChiHjej12B11-24981</strain>
    </source>
</reference>
<evidence type="ECO:0000256" key="1">
    <source>
        <dbReference type="ARBA" id="ARBA00004651"/>
    </source>
</evidence>
<dbReference type="Pfam" id="PF13440">
    <property type="entry name" value="Polysacc_synt_3"/>
    <property type="match status" value="1"/>
</dbReference>
<dbReference type="CDD" id="cd13127">
    <property type="entry name" value="MATE_tuaB_like"/>
    <property type="match status" value="1"/>
</dbReference>
<dbReference type="PANTHER" id="PTHR30250">
    <property type="entry name" value="PST FAMILY PREDICTED COLANIC ACID TRANSPORTER"/>
    <property type="match status" value="1"/>
</dbReference>
<comment type="caution">
    <text evidence="8">The sequence shown here is derived from an EMBL/GenBank/DDBJ whole genome shotgun (WGS) entry which is preliminary data.</text>
</comment>
<protein>
    <submittedName>
        <fullName evidence="8">Lipopolysaccharide biosynthesis protein</fullName>
    </submittedName>
</protein>
<feature type="transmembrane region" description="Helical" evidence="7">
    <location>
        <begin position="209"/>
        <end position="227"/>
    </location>
</feature>
<feature type="transmembrane region" description="Helical" evidence="7">
    <location>
        <begin position="116"/>
        <end position="139"/>
    </location>
</feature>
<name>A0A9D2A3H8_9BACE</name>
<feature type="transmembrane region" description="Helical" evidence="7">
    <location>
        <begin position="355"/>
        <end position="378"/>
    </location>
</feature>
<dbReference type="InterPro" id="IPR050833">
    <property type="entry name" value="Poly_Biosynth_Transport"/>
</dbReference>
<keyword evidence="4 7" id="KW-0812">Transmembrane</keyword>
<evidence type="ECO:0000256" key="5">
    <source>
        <dbReference type="ARBA" id="ARBA00022989"/>
    </source>
</evidence>
<sequence length="515" mass="57756">MKNEEFPCQEELKGTNKKLCAASSEDSSSRREATILRSSLKEKTARGLFWGGVSNSVQQLLNLLFGIFLARLLTPDDYGMVAVLSIFSLVASSLQESGFTAALVNKKDLTARDYNAVFWFNVGLGTCLYMLLFLASPFIARFYGNPELTSLARYSFLGFLVSSSGIAHNAYLFRHLMTRQKAIASVLALFVSGCTGVTLAYYGFAYWGIATQTLVYISVQTGCYWYFSPWRPTFRFDFSPLRQMFGFSFKLLLTNIFNHLNNNLLNIVLGKLYSEREVGYYSQGNKWSGMGQQCILGMINGVAQPVLAGVSDDAERQRRVFRKLLRFVAFVSFPALLGLALVAQELTVIAVTDKWLLSVPFLQMMCVSGAFVPIVGLYQQFIISQGRSDVFMWNIILSGLVLLACVLLVHPWGIKAIVWAYVVVNVGWLPVWHRLAWRGKGFSWWLALRDMAPYAVASVGVMLITHIFTVSVDNLYLRLSAKIAIAVLLYIGIMWVAGVSTLREAWGYFRKKQVV</sequence>
<dbReference type="GO" id="GO:0005886">
    <property type="term" value="C:plasma membrane"/>
    <property type="evidence" value="ECO:0007669"/>
    <property type="project" value="UniProtKB-SubCell"/>
</dbReference>
<feature type="transmembrane region" description="Helical" evidence="7">
    <location>
        <begin position="47"/>
        <end position="72"/>
    </location>
</feature>
<evidence type="ECO:0000256" key="6">
    <source>
        <dbReference type="ARBA" id="ARBA00023136"/>
    </source>
</evidence>
<evidence type="ECO:0000256" key="3">
    <source>
        <dbReference type="ARBA" id="ARBA00022475"/>
    </source>
</evidence>